<evidence type="ECO:0000259" key="11">
    <source>
        <dbReference type="Pfam" id="PF01225"/>
    </source>
</evidence>
<evidence type="ECO:0000256" key="4">
    <source>
        <dbReference type="ARBA" id="ARBA00022741"/>
    </source>
</evidence>
<dbReference type="Pfam" id="PF01225">
    <property type="entry name" value="Mur_ligase"/>
    <property type="match status" value="1"/>
</dbReference>
<dbReference type="InterPro" id="IPR004101">
    <property type="entry name" value="Mur_ligase_C"/>
</dbReference>
<evidence type="ECO:0000256" key="2">
    <source>
        <dbReference type="ARBA" id="ARBA00022598"/>
    </source>
</evidence>
<keyword evidence="6 10" id="KW-0133">Cell shape</keyword>
<keyword evidence="15" id="KW-1185">Reference proteome</keyword>
<evidence type="ECO:0000256" key="9">
    <source>
        <dbReference type="ARBA" id="ARBA00023316"/>
    </source>
</evidence>
<proteinExistence type="predicted"/>
<dbReference type="Proteomes" id="UP001225316">
    <property type="component" value="Unassembled WGS sequence"/>
</dbReference>
<evidence type="ECO:0000259" key="13">
    <source>
        <dbReference type="Pfam" id="PF08245"/>
    </source>
</evidence>
<evidence type="ECO:0000313" key="15">
    <source>
        <dbReference type="Proteomes" id="UP001225316"/>
    </source>
</evidence>
<dbReference type="Pfam" id="PF02875">
    <property type="entry name" value="Mur_ligase_C"/>
    <property type="match status" value="1"/>
</dbReference>
<evidence type="ECO:0000259" key="12">
    <source>
        <dbReference type="Pfam" id="PF02875"/>
    </source>
</evidence>
<keyword evidence="8 10" id="KW-0131">Cell cycle</keyword>
<evidence type="ECO:0000256" key="5">
    <source>
        <dbReference type="ARBA" id="ARBA00022840"/>
    </source>
</evidence>
<comment type="caution">
    <text evidence="14">The sequence shown here is derived from an EMBL/GenBank/DDBJ whole genome shotgun (WGS) entry which is preliminary data.</text>
</comment>
<dbReference type="InterPro" id="IPR051046">
    <property type="entry name" value="MurCDEF_CellWall_CoF430Synth"/>
</dbReference>
<evidence type="ECO:0000313" key="14">
    <source>
        <dbReference type="EMBL" id="MDQ8208839.1"/>
    </source>
</evidence>
<feature type="domain" description="Mur ligase central" evidence="13">
    <location>
        <begin position="106"/>
        <end position="293"/>
    </location>
</feature>
<protein>
    <recommendedName>
        <fullName evidence="10">UDP-N-acetylmuramoyl-tripeptide--D-alanyl-D-alanine ligase</fullName>
        <ecNumber evidence="10">6.3.2.10</ecNumber>
    </recommendedName>
</protein>
<dbReference type="GO" id="GO:0016874">
    <property type="term" value="F:ligase activity"/>
    <property type="evidence" value="ECO:0007669"/>
    <property type="project" value="UniProtKB-KW"/>
</dbReference>
<feature type="domain" description="Mur ligase N-terminal catalytic" evidence="11">
    <location>
        <begin position="30"/>
        <end position="74"/>
    </location>
</feature>
<keyword evidence="7 10" id="KW-0573">Peptidoglycan synthesis</keyword>
<dbReference type="InterPro" id="IPR000713">
    <property type="entry name" value="Mur_ligase_N"/>
</dbReference>
<dbReference type="InterPro" id="IPR013221">
    <property type="entry name" value="Mur_ligase_cen"/>
</dbReference>
<dbReference type="Gene3D" id="3.90.190.20">
    <property type="entry name" value="Mur ligase, C-terminal domain"/>
    <property type="match status" value="1"/>
</dbReference>
<dbReference type="Pfam" id="PF08245">
    <property type="entry name" value="Mur_ligase_M"/>
    <property type="match status" value="1"/>
</dbReference>
<dbReference type="InterPro" id="IPR035911">
    <property type="entry name" value="MurE/MurF_N"/>
</dbReference>
<dbReference type="RefSeq" id="WP_308951543.1">
    <property type="nucleotide sequence ID" value="NZ_JARXHW010000042.1"/>
</dbReference>
<evidence type="ECO:0000256" key="8">
    <source>
        <dbReference type="ARBA" id="ARBA00023306"/>
    </source>
</evidence>
<dbReference type="InterPro" id="IPR005863">
    <property type="entry name" value="UDP-N-AcMur_synth"/>
</dbReference>
<comment type="subcellular location">
    <subcellularLocation>
        <location evidence="10">Cytoplasm</location>
    </subcellularLocation>
</comment>
<keyword evidence="2 14" id="KW-0436">Ligase</keyword>
<dbReference type="EC" id="6.3.2.10" evidence="10"/>
<comment type="pathway">
    <text evidence="10">Cell wall biogenesis; peptidoglycan biosynthesis.</text>
</comment>
<keyword evidence="4" id="KW-0547">Nucleotide-binding</keyword>
<dbReference type="NCBIfam" id="TIGR01143">
    <property type="entry name" value="murF"/>
    <property type="match status" value="1"/>
</dbReference>
<dbReference type="InterPro" id="IPR036615">
    <property type="entry name" value="Mur_ligase_C_dom_sf"/>
</dbReference>
<comment type="catalytic activity">
    <reaction evidence="10">
        <text>D-alanyl-D-alanine + UDP-N-acetyl-alpha-D-muramoyl-L-alanyl-gamma-D-glutamyl-meso-2,6-diaminopimelate + ATP = UDP-N-acetyl-alpha-D-muramoyl-L-alanyl-gamma-D-glutamyl-meso-2,6-diaminopimeloyl-D-alanyl-D-alanine + ADP + phosphate + H(+)</text>
        <dbReference type="Rhea" id="RHEA:28374"/>
        <dbReference type="ChEBI" id="CHEBI:15378"/>
        <dbReference type="ChEBI" id="CHEBI:30616"/>
        <dbReference type="ChEBI" id="CHEBI:43474"/>
        <dbReference type="ChEBI" id="CHEBI:57822"/>
        <dbReference type="ChEBI" id="CHEBI:61386"/>
        <dbReference type="ChEBI" id="CHEBI:83905"/>
        <dbReference type="ChEBI" id="CHEBI:456216"/>
        <dbReference type="EC" id="6.3.2.10"/>
    </reaction>
</comment>
<dbReference type="SUPFAM" id="SSF63418">
    <property type="entry name" value="MurE/MurF N-terminal domain"/>
    <property type="match status" value="1"/>
</dbReference>
<evidence type="ECO:0000256" key="1">
    <source>
        <dbReference type="ARBA" id="ARBA00022490"/>
    </source>
</evidence>
<dbReference type="PANTHER" id="PTHR43024">
    <property type="entry name" value="UDP-N-ACETYLMURAMOYL-TRIPEPTIDE--D-ALANYL-D-ALANINE LIGASE"/>
    <property type="match status" value="1"/>
</dbReference>
<dbReference type="EMBL" id="JARXHW010000042">
    <property type="protein sequence ID" value="MDQ8208839.1"/>
    <property type="molecule type" value="Genomic_DNA"/>
</dbReference>
<sequence length="457" mass="49041">MPSFEPRKMAEWSGGTWLNAPQQDIVGFCFDARQIQSGQCFVALSGGARDGHDFIEQAAKGGAIAAIVESAKPIALPQLQVSDSLCALAAIAAAWRSKFRSPVVAVTGSCGKTSTKEMLRCLLGEARTHATAGNWNNRIGVPMTLFGLDASQQDYAVIEAGINQPDEMQALGQMIQADLNLLTNIGPAHLELLGSLEHVAAEKSLLAQCAVADSPIILPAEALEYPAYAQLASRAIALLPEGAQQPVVVPRESVRYSIRRLECVQELSLGDRSYRIASASRGIASNAALAIVAARQLGVAESIIQERMEAWRPQGNRGRIERIGEQIFYIDCYNANPASMADALEAFQHSAPSKVAHFYILGAMNELGASAEEQHQRIGRILQLRPQDRIVFVGPDSLTQAYQAGALAAGTSEAQMQCVTEIEKIKSSVAPFAGAIFLKGSRSYQLETLLPPQICNS</sequence>
<dbReference type="PANTHER" id="PTHR43024:SF1">
    <property type="entry name" value="UDP-N-ACETYLMURAMOYL-TRIPEPTIDE--D-ALANYL-D-ALANINE LIGASE"/>
    <property type="match status" value="1"/>
</dbReference>
<reference evidence="14 15" key="1">
    <citation type="submission" date="2023-04" db="EMBL/GenBank/DDBJ databases">
        <title>A novel bacteria isolated from coastal sediment.</title>
        <authorList>
            <person name="Liu X.-J."/>
            <person name="Du Z.-J."/>
        </authorList>
    </citation>
    <scope>NUCLEOTIDE SEQUENCE [LARGE SCALE GENOMIC DNA]</scope>
    <source>
        <strain evidence="14 15">SDUM461003</strain>
    </source>
</reference>
<dbReference type="SUPFAM" id="SSF53244">
    <property type="entry name" value="MurD-like peptide ligases, peptide-binding domain"/>
    <property type="match status" value="1"/>
</dbReference>
<organism evidence="14 15">
    <name type="scientific">Thalassobacterium maritimum</name>
    <dbReference type="NCBI Taxonomy" id="3041265"/>
    <lineage>
        <taxon>Bacteria</taxon>
        <taxon>Pseudomonadati</taxon>
        <taxon>Verrucomicrobiota</taxon>
        <taxon>Opitutia</taxon>
        <taxon>Puniceicoccales</taxon>
        <taxon>Coraliomargaritaceae</taxon>
        <taxon>Thalassobacterium</taxon>
    </lineage>
</organism>
<keyword evidence="1" id="KW-0963">Cytoplasm</keyword>
<dbReference type="Gene3D" id="3.40.1390.10">
    <property type="entry name" value="MurE/MurF, N-terminal domain"/>
    <property type="match status" value="1"/>
</dbReference>
<evidence type="ECO:0000256" key="3">
    <source>
        <dbReference type="ARBA" id="ARBA00022618"/>
    </source>
</evidence>
<dbReference type="InterPro" id="IPR036565">
    <property type="entry name" value="Mur-like_cat_sf"/>
</dbReference>
<dbReference type="Gene3D" id="3.40.1190.10">
    <property type="entry name" value="Mur-like, catalytic domain"/>
    <property type="match status" value="1"/>
</dbReference>
<dbReference type="SUPFAM" id="SSF53623">
    <property type="entry name" value="MurD-like peptide ligases, catalytic domain"/>
    <property type="match status" value="1"/>
</dbReference>
<evidence type="ECO:0000256" key="6">
    <source>
        <dbReference type="ARBA" id="ARBA00022960"/>
    </source>
</evidence>
<keyword evidence="3 10" id="KW-0132">Cell division</keyword>
<evidence type="ECO:0000256" key="10">
    <source>
        <dbReference type="RuleBase" id="RU004136"/>
    </source>
</evidence>
<comment type="function">
    <text evidence="10">Involved in cell wall formation. Catalyzes the final step in the synthesis of UDP-N-acetylmuramoyl-pentapeptide, the precursor of murein.</text>
</comment>
<name>A0ABU1B019_9BACT</name>
<accession>A0ABU1B019</accession>
<keyword evidence="9 10" id="KW-0961">Cell wall biogenesis/degradation</keyword>
<keyword evidence="5" id="KW-0067">ATP-binding</keyword>
<evidence type="ECO:0000256" key="7">
    <source>
        <dbReference type="ARBA" id="ARBA00022984"/>
    </source>
</evidence>
<gene>
    <name evidence="14" type="primary">murF</name>
    <name evidence="14" type="ORF">QEH52_15030</name>
</gene>
<feature type="domain" description="Mur ligase C-terminal" evidence="12">
    <location>
        <begin position="318"/>
        <end position="425"/>
    </location>
</feature>